<reference evidence="1 2" key="2">
    <citation type="submission" date="2019-02" db="EMBL/GenBank/DDBJ databases">
        <title>'Lichenibacterium ramalinii' gen. nov. sp. nov., 'Lichenibacterium minor' gen. nov. sp. nov.</title>
        <authorList>
            <person name="Pankratov T."/>
        </authorList>
    </citation>
    <scope>NUCLEOTIDE SEQUENCE [LARGE SCALE GENOMIC DNA]</scope>
    <source>
        <strain evidence="1 2">RmlP026</strain>
    </source>
</reference>
<evidence type="ECO:0000313" key="1">
    <source>
        <dbReference type="EMBL" id="RYC33889.1"/>
    </source>
</evidence>
<name>A0A4Q2UAJ1_9HYPH</name>
<dbReference type="RefSeq" id="WP_129222748.1">
    <property type="nucleotide sequence ID" value="NZ_QYBB01000001.1"/>
</dbReference>
<protein>
    <submittedName>
        <fullName evidence="1">Uncharacterized protein</fullName>
    </submittedName>
</protein>
<proteinExistence type="predicted"/>
<gene>
    <name evidence="1" type="ORF">D3273_01155</name>
</gene>
<evidence type="ECO:0000313" key="2">
    <source>
        <dbReference type="Proteomes" id="UP000290759"/>
    </source>
</evidence>
<accession>A0A4Q2UAJ1</accession>
<sequence length="252" mass="27500">MSKVLFDFDRATRDVDNRVALDIDGGPLVYGFVTDDFAYTLGNQFEALNESIGGANQYAQMATLIANKRVNVGQFIFRNLNQTVSQWVGSERIAFTLNLMFVATNPDADVMAPIQILQQLALPTQGQAPAFTGELGKKVTSYVNSLGGLVLSAPNGYAGTNSDVRGAVGISIGRWFQTPKWFVVRRLNPTFSKSHIRNGKPLYSMCAVQFEAYRLLLASEVNGFLVDVQNTDSDFISYEGNPSGTFAGRLGS</sequence>
<dbReference type="Proteomes" id="UP000290759">
    <property type="component" value="Unassembled WGS sequence"/>
</dbReference>
<keyword evidence="2" id="KW-1185">Reference proteome</keyword>
<dbReference type="EMBL" id="QYBB01000001">
    <property type="protein sequence ID" value="RYC33889.1"/>
    <property type="molecule type" value="Genomic_DNA"/>
</dbReference>
<comment type="caution">
    <text evidence="1">The sequence shown here is derived from an EMBL/GenBank/DDBJ whole genome shotgun (WGS) entry which is preliminary data.</text>
</comment>
<dbReference type="AlphaFoldDB" id="A0A4Q2UAJ1"/>
<organism evidence="1 2">
    <name type="scientific">Lichenibacterium minor</name>
    <dbReference type="NCBI Taxonomy" id="2316528"/>
    <lineage>
        <taxon>Bacteria</taxon>
        <taxon>Pseudomonadati</taxon>
        <taxon>Pseudomonadota</taxon>
        <taxon>Alphaproteobacteria</taxon>
        <taxon>Hyphomicrobiales</taxon>
        <taxon>Lichenihabitantaceae</taxon>
        <taxon>Lichenibacterium</taxon>
    </lineage>
</organism>
<reference evidence="1 2" key="1">
    <citation type="submission" date="2018-12" db="EMBL/GenBank/DDBJ databases">
        <authorList>
            <person name="Grouzdev D.S."/>
            <person name="Krutkina M.S."/>
        </authorList>
    </citation>
    <scope>NUCLEOTIDE SEQUENCE [LARGE SCALE GENOMIC DNA]</scope>
    <source>
        <strain evidence="1 2">RmlP026</strain>
    </source>
</reference>